<dbReference type="EMBL" id="LR729622">
    <property type="protein sequence ID" value="VWP01734.1"/>
    <property type="molecule type" value="Genomic_DNA"/>
</dbReference>
<proteinExistence type="predicted"/>
<evidence type="ECO:0000313" key="1">
    <source>
        <dbReference type="EMBL" id="VWP01734.1"/>
    </source>
</evidence>
<sequence>MSDRNITTDWTLPPDIEVIIIDHFLDHKPTLASCSLVCSRWLPRSRKHLFRDITIKQTDHLTLPLADFLRIVEHSGAVNPEWGVGAYIKMLSLNGRLADQQFNLGTPTAACTLPVLRALLARLPHLASLCVTKFLIVDDAPQIPNAGRCHLPPFEIDELSISCCSGPTKDVHPLLALICTFSRVGSLCVDRWGKRRPNPPSTFSLAPFSPPVIRSFVLGRGSDKAARRALYAVLATSPPVTDACLTRLSVNADEYDDVVMFTTFVDLAGAALRDVELRVLEPDIRLDLLSGIFLPACTALSSLTLSFQCCFNDSFLEDAEDIRDMFGVYTALLRSHCHVFVGLKTIRLEMRPIGKNMLVAFRRVAQDTFLQGPDDAVHTVPPPEADQNRAVWGFLEDVLCDFPALQRVEIVLFETPRPGGALTEAAKVELRRALEEKLPRLSRNGTAQLVFYLCSIRG</sequence>
<organism evidence="1">
    <name type="scientific">Ganoderma boninense</name>
    <dbReference type="NCBI Taxonomy" id="34458"/>
    <lineage>
        <taxon>Eukaryota</taxon>
        <taxon>Fungi</taxon>
        <taxon>Dikarya</taxon>
        <taxon>Basidiomycota</taxon>
        <taxon>Agaricomycotina</taxon>
        <taxon>Agaricomycetes</taxon>
        <taxon>Polyporales</taxon>
        <taxon>Polyporaceae</taxon>
        <taxon>Ganoderma</taxon>
    </lineage>
</organism>
<reference evidence="1" key="1">
    <citation type="submission" date="2019-10" db="EMBL/GenBank/DDBJ databases">
        <authorList>
            <person name="Nor Muhammad N."/>
        </authorList>
    </citation>
    <scope>NUCLEOTIDE SEQUENCE</scope>
</reference>
<dbReference type="AlphaFoldDB" id="A0A5K1K6Q2"/>
<gene>
    <name evidence="1" type="primary">I1S9G1</name>
</gene>
<accession>A0A5K1K6Q2</accession>
<protein>
    <submittedName>
        <fullName evidence="1">N/A</fullName>
    </submittedName>
</protein>
<name>A0A5K1K6Q2_9APHY</name>